<evidence type="ECO:0000313" key="1">
    <source>
        <dbReference type="EMBL" id="GBC98399.1"/>
    </source>
</evidence>
<name>A0A2H5XB36_9BACT</name>
<dbReference type="Proteomes" id="UP000236173">
    <property type="component" value="Unassembled WGS sequence"/>
</dbReference>
<dbReference type="EMBL" id="BEHT01000010">
    <property type="protein sequence ID" value="GBC98399.1"/>
    <property type="molecule type" value="Genomic_DNA"/>
</dbReference>
<protein>
    <submittedName>
        <fullName evidence="1">Uncharacterized protein</fullName>
    </submittedName>
</protein>
<sequence>MSERRKKNILRQLQAMEQKLRHLQRLLESGELGEQLQTLADIGDHWHFVRTQFVLELLERSLLRATRTEEISDIADEVLYWLQRLRLS</sequence>
<gene>
    <name evidence="1" type="ORF">HRbin17_00911</name>
</gene>
<dbReference type="AlphaFoldDB" id="A0A2H5XB36"/>
<reference evidence="2" key="1">
    <citation type="submission" date="2017-09" db="EMBL/GenBank/DDBJ databases">
        <title>Metaegenomics of thermophilic ammonia-oxidizing enrichment culture.</title>
        <authorList>
            <person name="Kato S."/>
            <person name="Suzuki K."/>
        </authorList>
    </citation>
    <scope>NUCLEOTIDE SEQUENCE [LARGE SCALE GENOMIC DNA]</scope>
</reference>
<accession>A0A2H5XB36</accession>
<organism evidence="1 2">
    <name type="scientific">Candidatus Fervidibacter japonicus</name>
    <dbReference type="NCBI Taxonomy" id="2035412"/>
    <lineage>
        <taxon>Bacteria</taxon>
        <taxon>Candidatus Fervidibacterota</taxon>
        <taxon>Candidatus Fervidibacter</taxon>
    </lineage>
</organism>
<comment type="caution">
    <text evidence="1">The sequence shown here is derived from an EMBL/GenBank/DDBJ whole genome shotgun (WGS) entry which is preliminary data.</text>
</comment>
<evidence type="ECO:0000313" key="2">
    <source>
        <dbReference type="Proteomes" id="UP000236173"/>
    </source>
</evidence>
<proteinExistence type="predicted"/>